<dbReference type="InterPro" id="IPR000073">
    <property type="entry name" value="AB_hydrolase_1"/>
</dbReference>
<proteinExistence type="predicted"/>
<evidence type="ECO:0000313" key="3">
    <source>
        <dbReference type="Proteomes" id="UP000541154"/>
    </source>
</evidence>
<keyword evidence="3" id="KW-1185">Reference proteome</keyword>
<organism evidence="2 3">
    <name type="scientific">Petromyces alliaceus</name>
    <name type="common">Aspergillus alliaceus</name>
    <dbReference type="NCBI Taxonomy" id="209559"/>
    <lineage>
        <taxon>Eukaryota</taxon>
        <taxon>Fungi</taxon>
        <taxon>Dikarya</taxon>
        <taxon>Ascomycota</taxon>
        <taxon>Pezizomycotina</taxon>
        <taxon>Eurotiomycetes</taxon>
        <taxon>Eurotiomycetidae</taxon>
        <taxon>Eurotiales</taxon>
        <taxon>Aspergillaceae</taxon>
        <taxon>Aspergillus</taxon>
        <taxon>Aspergillus subgen. Circumdati</taxon>
    </lineage>
</organism>
<evidence type="ECO:0000313" key="2">
    <source>
        <dbReference type="EMBL" id="KAF5864903.1"/>
    </source>
</evidence>
<name>A0A8H6EAP1_PETAA</name>
<dbReference type="Proteomes" id="UP000541154">
    <property type="component" value="Unassembled WGS sequence"/>
</dbReference>
<dbReference type="Pfam" id="PF12697">
    <property type="entry name" value="Abhydrolase_6"/>
    <property type="match status" value="1"/>
</dbReference>
<accession>A0A8H6EAP1</accession>
<protein>
    <recommendedName>
        <fullName evidence="1">AB hydrolase-1 domain-containing protein</fullName>
    </recommendedName>
</protein>
<dbReference type="SUPFAM" id="SSF53474">
    <property type="entry name" value="alpha/beta-Hydrolases"/>
    <property type="match status" value="1"/>
</dbReference>
<reference evidence="2 3" key="1">
    <citation type="submission" date="2019-04" db="EMBL/GenBank/DDBJ databases">
        <title>Aspergillus burnettii sp. nov., novel species from soil in southeast Queensland.</title>
        <authorList>
            <person name="Gilchrist C.L.M."/>
            <person name="Pitt J.I."/>
            <person name="Lange L."/>
            <person name="Lacey H.J."/>
            <person name="Vuong D."/>
            <person name="Midgley D.J."/>
            <person name="Greenfield P."/>
            <person name="Bradbury M."/>
            <person name="Lacey E."/>
            <person name="Busk P.K."/>
            <person name="Pilgaard B."/>
            <person name="Chooi Y.H."/>
            <person name="Piggott A.M."/>
        </authorList>
    </citation>
    <scope>NUCLEOTIDE SEQUENCE [LARGE SCALE GENOMIC DNA]</scope>
    <source>
        <strain evidence="2 3">FRR 5400</strain>
    </source>
</reference>
<dbReference type="Gene3D" id="3.40.50.1820">
    <property type="entry name" value="alpha/beta hydrolase"/>
    <property type="match status" value="1"/>
</dbReference>
<dbReference type="PANTHER" id="PTHR43433">
    <property type="entry name" value="HYDROLASE, ALPHA/BETA FOLD FAMILY PROTEIN"/>
    <property type="match status" value="1"/>
</dbReference>
<dbReference type="InterPro" id="IPR029058">
    <property type="entry name" value="AB_hydrolase_fold"/>
</dbReference>
<comment type="caution">
    <text evidence="2">The sequence shown here is derived from an EMBL/GenBank/DDBJ whole genome shotgun (WGS) entry which is preliminary data.</text>
</comment>
<dbReference type="AlphaFoldDB" id="A0A8H6EAP1"/>
<dbReference type="PANTHER" id="PTHR43433:SF10">
    <property type="entry name" value="AB HYDROLASE-1 DOMAIN-CONTAINING PROTEIN"/>
    <property type="match status" value="1"/>
</dbReference>
<evidence type="ECO:0000259" key="1">
    <source>
        <dbReference type="Pfam" id="PF12697"/>
    </source>
</evidence>
<gene>
    <name evidence="2" type="ORF">ETB97_006133</name>
</gene>
<feature type="domain" description="AB hydrolase-1" evidence="1">
    <location>
        <begin position="57"/>
        <end position="166"/>
    </location>
</feature>
<dbReference type="InterPro" id="IPR050471">
    <property type="entry name" value="AB_hydrolase"/>
</dbReference>
<sequence length="380" mass="41808">MSSYSNSPHAIALHYISHPRFHRRFTLPATADHDTLTVTYADIGSTPDPPNLNPPTILFMPGMFASRYTGALIHAIAEKLGVRVLVVDRPGMGDSTDVPLDQRLPIWLELVPRLLTHLGIEHVALVSHSLGTIYLLNTLFYCRQYLHPVRPFVAFLAPWVHPSHSGVTSLQMAQYVPTTAFGLWHLIPKFLLLKFGPVITSSGVAIGKISNGISSGVSSSSIAENAESERNRRQIEAEYGISRDVQVEIYDLMLKRMFGENTVGANSEALQGLRKGADSAKTWGKCEDNARYVRELVEIEKARLNGGGQRLKVRAYFAGSDSMIGEKGREYVEKCWSGDIGECEDALDFEAAAFPGLQHDSLVESAEVWKSIFLQAGGGL</sequence>
<dbReference type="EMBL" id="SPNV01000027">
    <property type="protein sequence ID" value="KAF5864903.1"/>
    <property type="molecule type" value="Genomic_DNA"/>
</dbReference>